<accession>A0A382V9C9</accession>
<reference evidence="1" key="1">
    <citation type="submission" date="2018-05" db="EMBL/GenBank/DDBJ databases">
        <authorList>
            <person name="Lanie J.A."/>
            <person name="Ng W.-L."/>
            <person name="Kazmierczak K.M."/>
            <person name="Andrzejewski T.M."/>
            <person name="Davidsen T.M."/>
            <person name="Wayne K.J."/>
            <person name="Tettelin H."/>
            <person name="Glass J.I."/>
            <person name="Rusch D."/>
            <person name="Podicherti R."/>
            <person name="Tsui H.-C.T."/>
            <person name="Winkler M.E."/>
        </authorList>
    </citation>
    <scope>NUCLEOTIDE SEQUENCE</scope>
</reference>
<dbReference type="EMBL" id="UINC01150201">
    <property type="protein sequence ID" value="SVD43122.1"/>
    <property type="molecule type" value="Genomic_DNA"/>
</dbReference>
<sequence>MELGQQMPSKIDTQLDALEENGFLLIEGALSSTETESARQRIEHARQKGWEEGLNSVGNMWFDSLLDREPEHFSHLVGHVNVRPFLEGMMGKQCQLRSFRAHINPGPYLQEWHMDFYGYWEEQRAAHQYRFTVPPVGINTTYYFQDNGPGDGQLKFVKNGHLLEPPHLHATPMDRPGFEAWCEAQEH</sequence>
<evidence type="ECO:0000313" key="1">
    <source>
        <dbReference type="EMBL" id="SVD43122.1"/>
    </source>
</evidence>
<proteinExistence type="predicted"/>
<gene>
    <name evidence="1" type="ORF">METZ01_LOCUS395976</name>
</gene>
<feature type="non-terminal residue" evidence="1">
    <location>
        <position position="187"/>
    </location>
</feature>
<protein>
    <recommendedName>
        <fullName evidence="2">Phytanoyl-CoA dioxygenase family protein</fullName>
    </recommendedName>
</protein>
<dbReference type="SUPFAM" id="SSF51197">
    <property type="entry name" value="Clavaminate synthase-like"/>
    <property type="match status" value="1"/>
</dbReference>
<organism evidence="1">
    <name type="scientific">marine metagenome</name>
    <dbReference type="NCBI Taxonomy" id="408172"/>
    <lineage>
        <taxon>unclassified sequences</taxon>
        <taxon>metagenomes</taxon>
        <taxon>ecological metagenomes</taxon>
    </lineage>
</organism>
<dbReference type="AlphaFoldDB" id="A0A382V9C9"/>
<evidence type="ECO:0008006" key="2">
    <source>
        <dbReference type="Google" id="ProtNLM"/>
    </source>
</evidence>
<dbReference type="Gene3D" id="2.60.120.620">
    <property type="entry name" value="q2cbj1_9rhob like domain"/>
    <property type="match status" value="1"/>
</dbReference>
<name>A0A382V9C9_9ZZZZ</name>